<dbReference type="Gene3D" id="3.40.50.2000">
    <property type="entry name" value="Glycogen Phosphorylase B"/>
    <property type="match status" value="2"/>
</dbReference>
<dbReference type="InterPro" id="IPR029044">
    <property type="entry name" value="Nucleotide-diphossugar_trans"/>
</dbReference>
<accession>A0ABS3YMA9</accession>
<feature type="domain" description="Glycosyltransferase 2-like" evidence="2">
    <location>
        <begin position="8"/>
        <end position="135"/>
    </location>
</feature>
<dbReference type="CDD" id="cd00761">
    <property type="entry name" value="Glyco_tranf_GTA_type"/>
    <property type="match status" value="1"/>
</dbReference>
<reference evidence="3 4" key="1">
    <citation type="submission" date="2021-03" db="EMBL/GenBank/DDBJ databases">
        <title>Assistant Professor.</title>
        <authorList>
            <person name="Huq M.A."/>
        </authorList>
    </citation>
    <scope>NUCLEOTIDE SEQUENCE [LARGE SCALE GENOMIC DNA]</scope>
    <source>
        <strain evidence="3 4">MAH-29</strain>
    </source>
</reference>
<dbReference type="SUPFAM" id="SSF53756">
    <property type="entry name" value="UDP-Glycosyltransferase/glycogen phosphorylase"/>
    <property type="match status" value="1"/>
</dbReference>
<evidence type="ECO:0000259" key="1">
    <source>
        <dbReference type="Pfam" id="PF00534"/>
    </source>
</evidence>
<keyword evidence="3" id="KW-0808">Transferase</keyword>
<dbReference type="Gene3D" id="3.90.550.10">
    <property type="entry name" value="Spore Coat Polysaccharide Biosynthesis Protein SpsA, Chain A"/>
    <property type="match status" value="1"/>
</dbReference>
<dbReference type="Pfam" id="PF00535">
    <property type="entry name" value="Glycos_transf_2"/>
    <property type="match status" value="1"/>
</dbReference>
<keyword evidence="4" id="KW-1185">Reference proteome</keyword>
<comment type="caution">
    <text evidence="3">The sequence shown here is derived from an EMBL/GenBank/DDBJ whole genome shotgun (WGS) entry which is preliminary data.</text>
</comment>
<proteinExistence type="predicted"/>
<name>A0ABS3YMA9_9BACT</name>
<dbReference type="EC" id="2.4.-.-" evidence="3"/>
<dbReference type="InterPro" id="IPR001173">
    <property type="entry name" value="Glyco_trans_2-like"/>
</dbReference>
<dbReference type="EMBL" id="JAGHKO010000001">
    <property type="protein sequence ID" value="MBO9199020.1"/>
    <property type="molecule type" value="Genomic_DNA"/>
</dbReference>
<dbReference type="GO" id="GO:0016757">
    <property type="term" value="F:glycosyltransferase activity"/>
    <property type="evidence" value="ECO:0007669"/>
    <property type="project" value="UniProtKB-KW"/>
</dbReference>
<feature type="domain" description="Glycosyl transferase family 1" evidence="1">
    <location>
        <begin position="446"/>
        <end position="617"/>
    </location>
</feature>
<dbReference type="Proteomes" id="UP000677244">
    <property type="component" value="Unassembled WGS sequence"/>
</dbReference>
<dbReference type="CDD" id="cd03801">
    <property type="entry name" value="GT4_PimA-like"/>
    <property type="match status" value="1"/>
</dbReference>
<dbReference type="Pfam" id="PF00534">
    <property type="entry name" value="Glycos_transf_1"/>
    <property type="match status" value="1"/>
</dbReference>
<organism evidence="3 4">
    <name type="scientific">Niastella soli</name>
    <dbReference type="NCBI Taxonomy" id="2821487"/>
    <lineage>
        <taxon>Bacteria</taxon>
        <taxon>Pseudomonadati</taxon>
        <taxon>Bacteroidota</taxon>
        <taxon>Chitinophagia</taxon>
        <taxon>Chitinophagales</taxon>
        <taxon>Chitinophagaceae</taxon>
        <taxon>Niastella</taxon>
    </lineage>
</organism>
<protein>
    <submittedName>
        <fullName evidence="3">Glycosyltransferase</fullName>
        <ecNumber evidence="3">2.4.-.-</ecNumber>
    </submittedName>
</protein>
<dbReference type="InterPro" id="IPR001296">
    <property type="entry name" value="Glyco_trans_1"/>
</dbReference>
<dbReference type="InterPro" id="IPR050834">
    <property type="entry name" value="Glycosyltransf_2"/>
</dbReference>
<sequence>MDPAKGISIVTPFFNQSEVFWETYNAVINQTYSNWEWVIVNDGSVNTTSLEILEKVSSLNKKIRIASLPNNMGLPAARNKGVQEAFFDFIFFLDSDDLIEPDYLEKAWLTLQLNPEFTFVNSWSTGFGAKNYNWQAGLDKKEAFLQQNWVAFAGLFRKKLFTHLQFNEARRNGLEDWEFWLQAANSGYWGYTIPEYLFHYRIHDNQHNKWENWDNGRMQKKIKSDLQTKYASLKKQFPNPQKRIYTEVPAMDVLMNSIAPEHNKKTVLIVLPWLELGGVERFTLNYMATLASVFDFILITTNAGTHSHEAEFKKYSRQIYHFAALADGTAYPILWNYVIKTWQINLLVISHSLPAYYILPWLKASHAQLAIIDIMHLVEENWKAGGYPKIAVDYTAAIDKHVVASNQIHRFMTSRGVPTDKLETIYINVDTKNIRPVEETVRPARKKAFFKLQSADQLVLLFSGRLTEQKNALLLPDIAATLAKKGVQFILAIAGDGPEKDLLEEKIYQKRLQHHFRFLGSLSYTANIEAIQMADILVLPSAWEGIATVLYEAMAVSTPVVATAVGGQQELIEPGTGIILPFTGNNIQFIETFAANVESLANDAALRKRMAEAARKRVAEHFDISLTHNSLQLSFEKLLTPRAPLTTTLSQAESIENYYQNISSWKQEQSLPSGPDWKQRRVIKIIKRFYKVFTRKRPLQYLWTRGKKSIG</sequence>
<evidence type="ECO:0000313" key="3">
    <source>
        <dbReference type="EMBL" id="MBO9199020.1"/>
    </source>
</evidence>
<dbReference type="SUPFAM" id="SSF53448">
    <property type="entry name" value="Nucleotide-diphospho-sugar transferases"/>
    <property type="match status" value="1"/>
</dbReference>
<dbReference type="RefSeq" id="WP_209137100.1">
    <property type="nucleotide sequence ID" value="NZ_JAGHKO010000001.1"/>
</dbReference>
<gene>
    <name evidence="3" type="ORF">J7I42_02010</name>
</gene>
<evidence type="ECO:0000259" key="2">
    <source>
        <dbReference type="Pfam" id="PF00535"/>
    </source>
</evidence>
<keyword evidence="3" id="KW-0328">Glycosyltransferase</keyword>
<dbReference type="PANTHER" id="PTHR43685:SF2">
    <property type="entry name" value="GLYCOSYLTRANSFERASE 2-LIKE DOMAIN-CONTAINING PROTEIN"/>
    <property type="match status" value="1"/>
</dbReference>
<evidence type="ECO:0000313" key="4">
    <source>
        <dbReference type="Proteomes" id="UP000677244"/>
    </source>
</evidence>
<dbReference type="PANTHER" id="PTHR43685">
    <property type="entry name" value="GLYCOSYLTRANSFERASE"/>
    <property type="match status" value="1"/>
</dbReference>